<sequence>MSSAAITMMIIGCGLLWGGFIFSISFYFHASKKRAEQEEKHAS</sequence>
<feature type="transmembrane region" description="Helical" evidence="1">
    <location>
        <begin position="6"/>
        <end position="28"/>
    </location>
</feature>
<protein>
    <submittedName>
        <fullName evidence="2">MetS family NSS transporter small subunit</fullName>
    </submittedName>
</protein>
<dbReference type="Proteomes" id="UP000474676">
    <property type="component" value="Unassembled WGS sequence"/>
</dbReference>
<proteinExistence type="predicted"/>
<evidence type="ECO:0000313" key="3">
    <source>
        <dbReference type="Proteomes" id="UP000474676"/>
    </source>
</evidence>
<evidence type="ECO:0000313" key="2">
    <source>
        <dbReference type="EMBL" id="MST51049.1"/>
    </source>
</evidence>
<keyword evidence="1" id="KW-0812">Transmembrane</keyword>
<dbReference type="AlphaFoldDB" id="A0A6L5Y2W9"/>
<reference evidence="2 3" key="1">
    <citation type="submission" date="2019-08" db="EMBL/GenBank/DDBJ databases">
        <title>In-depth cultivation of the pig gut microbiome towards novel bacterial diversity and tailored functional studies.</title>
        <authorList>
            <person name="Wylensek D."/>
            <person name="Hitch T.C.A."/>
            <person name="Clavel T."/>
        </authorList>
    </citation>
    <scope>NUCLEOTIDE SEQUENCE [LARGE SCALE GENOMIC DNA]</scope>
    <source>
        <strain evidence="2 3">WCA-MUC-591-APC-3H</strain>
    </source>
</reference>
<evidence type="ECO:0000256" key="1">
    <source>
        <dbReference type="SAM" id="Phobius"/>
    </source>
</evidence>
<keyword evidence="1" id="KW-0472">Membrane</keyword>
<dbReference type="EMBL" id="VUMZ01000001">
    <property type="protein sequence ID" value="MST51049.1"/>
    <property type="molecule type" value="Genomic_DNA"/>
</dbReference>
<name>A0A6L5Y2W9_9FIRM</name>
<dbReference type="RefSeq" id="WP_154573515.1">
    <property type="nucleotide sequence ID" value="NZ_JAQXGS010000024.1"/>
</dbReference>
<gene>
    <name evidence="2" type="ORF">FYJ64_01720</name>
</gene>
<keyword evidence="1" id="KW-1133">Transmembrane helix</keyword>
<accession>A0A6L5Y2W9</accession>
<keyword evidence="3" id="KW-1185">Reference proteome</keyword>
<dbReference type="GeneID" id="303114033"/>
<comment type="caution">
    <text evidence="2">The sequence shown here is derived from an EMBL/GenBank/DDBJ whole genome shotgun (WGS) entry which is preliminary data.</text>
</comment>
<organism evidence="2 3">
    <name type="scientific">Hornefia butyriciproducens</name>
    <dbReference type="NCBI Taxonomy" id="2652293"/>
    <lineage>
        <taxon>Bacteria</taxon>
        <taxon>Bacillati</taxon>
        <taxon>Bacillota</taxon>
        <taxon>Clostridia</taxon>
        <taxon>Peptostreptococcales</taxon>
        <taxon>Anaerovoracaceae</taxon>
        <taxon>Hornefia</taxon>
    </lineage>
</organism>
<dbReference type="NCBIfam" id="NF033493">
    <property type="entry name" value="MetS_like_NSS"/>
    <property type="match status" value="1"/>
</dbReference>